<sequence>MGEYDRKLTRYKVLGVPEVWFWEDGLFKLYRLQESGYEQIERSEILPDLDIDLLARCVMMASKLEALKAFQQTIANNVSC</sequence>
<dbReference type="RefSeq" id="WP_413266786.1">
    <property type="nucleotide sequence ID" value="NZ_JBHFNR010000240.1"/>
</dbReference>
<comment type="caution">
    <text evidence="1">The sequence shown here is derived from an EMBL/GenBank/DDBJ whole genome shotgun (WGS) entry which is preliminary data.</text>
</comment>
<keyword evidence="2" id="KW-1185">Reference proteome</keyword>
<organism evidence="1 2">
    <name type="scientific">Floridaenema flaviceps BLCC-F50</name>
    <dbReference type="NCBI Taxonomy" id="3153642"/>
    <lineage>
        <taxon>Bacteria</taxon>
        <taxon>Bacillati</taxon>
        <taxon>Cyanobacteriota</taxon>
        <taxon>Cyanophyceae</taxon>
        <taxon>Oscillatoriophycideae</taxon>
        <taxon>Aerosakkonematales</taxon>
        <taxon>Aerosakkonemataceae</taxon>
        <taxon>Floridanema</taxon>
        <taxon>Floridanema flaviceps</taxon>
    </lineage>
</organism>
<gene>
    <name evidence="1" type="ORF">ACE1CI_30020</name>
</gene>
<protein>
    <recommendedName>
        <fullName evidence="3">Restriction endonuclease domain-containing protein</fullName>
    </recommendedName>
</protein>
<proteinExistence type="predicted"/>
<accession>A0ABV4XZM4</accession>
<evidence type="ECO:0008006" key="3">
    <source>
        <dbReference type="Google" id="ProtNLM"/>
    </source>
</evidence>
<name>A0ABV4XZM4_9CYAN</name>
<dbReference type="EMBL" id="JBHFNR010000240">
    <property type="protein sequence ID" value="MFB2897173.1"/>
    <property type="molecule type" value="Genomic_DNA"/>
</dbReference>
<dbReference type="PANTHER" id="PTHR47152">
    <property type="entry name" value="SLR2084 PROTEIN-RELATED"/>
    <property type="match status" value="1"/>
</dbReference>
<evidence type="ECO:0000313" key="2">
    <source>
        <dbReference type="Proteomes" id="UP001576784"/>
    </source>
</evidence>
<evidence type="ECO:0000313" key="1">
    <source>
        <dbReference type="EMBL" id="MFB2897173.1"/>
    </source>
</evidence>
<dbReference type="Proteomes" id="UP001576784">
    <property type="component" value="Unassembled WGS sequence"/>
</dbReference>
<dbReference type="PANTHER" id="PTHR47152:SF4">
    <property type="entry name" value="SLR0445 PROTEIN"/>
    <property type="match status" value="1"/>
</dbReference>
<reference evidence="1 2" key="1">
    <citation type="submission" date="2024-09" db="EMBL/GenBank/DDBJ databases">
        <title>Floridaenema gen nov. (Aerosakkonemataceae, Aerosakkonematales ord. nov., Cyanobacteria) from benthic tropical and subtropical fresh waters, with the description of four new species.</title>
        <authorList>
            <person name="Moretto J.A."/>
            <person name="Berthold D.E."/>
            <person name="Lefler F.W."/>
            <person name="Huang I.-S."/>
            <person name="Laughinghouse H. IV."/>
        </authorList>
    </citation>
    <scope>NUCLEOTIDE SEQUENCE [LARGE SCALE GENOMIC DNA]</scope>
    <source>
        <strain evidence="1 2">BLCC-F50</strain>
    </source>
</reference>